<dbReference type="PANTHER" id="PTHR43567">
    <property type="entry name" value="FLAVOREDOXIN-RELATED-RELATED"/>
    <property type="match status" value="1"/>
</dbReference>
<organism evidence="3">
    <name type="scientific">Candidatus Moduliflexus flocculans</name>
    <dbReference type="NCBI Taxonomy" id="1499966"/>
    <lineage>
        <taxon>Bacteria</taxon>
        <taxon>Candidatus Moduliflexota</taxon>
        <taxon>Candidatus Moduliflexia</taxon>
        <taxon>Candidatus Moduliflexales</taxon>
        <taxon>Candidatus Moduliflexaceae</taxon>
    </lineage>
</organism>
<name>A0A081BQJ3_9BACT</name>
<feature type="domain" description="Flavin reductase like" evidence="2">
    <location>
        <begin position="24"/>
        <end position="168"/>
    </location>
</feature>
<dbReference type="EMBL" id="DF820458">
    <property type="protein sequence ID" value="GAK52659.1"/>
    <property type="molecule type" value="Genomic_DNA"/>
</dbReference>
<reference evidence="3" key="1">
    <citation type="journal article" date="2015" name="PeerJ">
        <title>First genomic representation of candidate bacterial phylum KSB3 points to enhanced environmental sensing as a trigger of wastewater bulking.</title>
        <authorList>
            <person name="Sekiguchi Y."/>
            <person name="Ohashi A."/>
            <person name="Parks D.H."/>
            <person name="Yamauchi T."/>
            <person name="Tyson G.W."/>
            <person name="Hugenholtz P."/>
        </authorList>
    </citation>
    <scope>NUCLEOTIDE SEQUENCE [LARGE SCALE GENOMIC DNA]</scope>
</reference>
<gene>
    <name evidence="3" type="ORF">U14_03912</name>
</gene>
<sequence length="178" mass="20221">MERHPISHNDFVIHPHYSWANQWLLLTAGDFHTGKFNTMTVGWGSFGTMWNKPFAQVVVRPVRYTYEFINAYDTFTLSAFPESQKKILQICGSKSGRHVNKMLEAGLTPIASSQVAAPGFAEAELIVECRKMYWDDMNPSQFLDPAISANYPAQDYHRIYFGEIVAIAGTEKYSRCGK</sequence>
<evidence type="ECO:0000313" key="3">
    <source>
        <dbReference type="EMBL" id="GAK52659.1"/>
    </source>
</evidence>
<evidence type="ECO:0000313" key="4">
    <source>
        <dbReference type="Proteomes" id="UP000030700"/>
    </source>
</evidence>
<dbReference type="HOGENOM" id="CLU_102849_0_0_0"/>
<dbReference type="InterPro" id="IPR002563">
    <property type="entry name" value="Flavin_Rdtase-like_dom"/>
</dbReference>
<proteinExistence type="inferred from homology"/>
<dbReference type="Gene3D" id="2.30.110.10">
    <property type="entry name" value="Electron Transport, Fmn-binding Protein, Chain A"/>
    <property type="match status" value="1"/>
</dbReference>
<evidence type="ECO:0000256" key="1">
    <source>
        <dbReference type="ARBA" id="ARBA00038054"/>
    </source>
</evidence>
<accession>A0A081BQJ3</accession>
<evidence type="ECO:0000259" key="2">
    <source>
        <dbReference type="Pfam" id="PF01613"/>
    </source>
</evidence>
<dbReference type="Proteomes" id="UP000030700">
    <property type="component" value="Unassembled WGS sequence"/>
</dbReference>
<dbReference type="GO" id="GO:0010181">
    <property type="term" value="F:FMN binding"/>
    <property type="evidence" value="ECO:0007669"/>
    <property type="project" value="InterPro"/>
</dbReference>
<comment type="similarity">
    <text evidence="1">Belongs to the flavoredoxin family.</text>
</comment>
<dbReference type="Pfam" id="PF01613">
    <property type="entry name" value="Flavin_Reduct"/>
    <property type="match status" value="1"/>
</dbReference>
<dbReference type="STRING" id="1499966.U14_03912"/>
<dbReference type="AlphaFoldDB" id="A0A081BQJ3"/>
<keyword evidence="4" id="KW-1185">Reference proteome</keyword>
<dbReference type="GO" id="GO:0016646">
    <property type="term" value="F:oxidoreductase activity, acting on the CH-NH group of donors, NAD or NADP as acceptor"/>
    <property type="evidence" value="ECO:0007669"/>
    <property type="project" value="UniProtKB-ARBA"/>
</dbReference>
<dbReference type="PANTHER" id="PTHR43567:SF5">
    <property type="entry name" value="HYPOTHETICAL CYTOSOLIC PROTEIN"/>
    <property type="match status" value="1"/>
</dbReference>
<dbReference type="SUPFAM" id="SSF50475">
    <property type="entry name" value="FMN-binding split barrel"/>
    <property type="match status" value="1"/>
</dbReference>
<protein>
    <submittedName>
        <fullName evidence="3">Flavin reductase domain protein FMN-binding</fullName>
    </submittedName>
</protein>
<dbReference type="InterPro" id="IPR052174">
    <property type="entry name" value="Flavoredoxin"/>
</dbReference>
<dbReference type="InterPro" id="IPR012349">
    <property type="entry name" value="Split_barrel_FMN-bd"/>
</dbReference>